<dbReference type="InterPro" id="IPR025668">
    <property type="entry name" value="Tnp_DDE_dom"/>
</dbReference>
<comment type="caution">
    <text evidence="2">The sequence shown here is derived from an EMBL/GenBank/DDBJ whole genome shotgun (WGS) entry which is preliminary data.</text>
</comment>
<feature type="domain" description="Transposase DDE" evidence="1">
    <location>
        <begin position="110"/>
        <end position="180"/>
    </location>
</feature>
<keyword evidence="3" id="KW-1185">Reference proteome</keyword>
<dbReference type="Pfam" id="PF13751">
    <property type="entry name" value="DDE_Tnp_1_6"/>
    <property type="match status" value="1"/>
</dbReference>
<accession>A0ABY1LSI4</accession>
<dbReference type="EMBL" id="FXAE01000002">
    <property type="protein sequence ID" value="SME94669.1"/>
    <property type="molecule type" value="Genomic_DNA"/>
</dbReference>
<organism evidence="2 3">
    <name type="scientific">Paenibacillus barengoltzii J12</name>
    <dbReference type="NCBI Taxonomy" id="935846"/>
    <lineage>
        <taxon>Bacteria</taxon>
        <taxon>Bacillati</taxon>
        <taxon>Bacillota</taxon>
        <taxon>Bacilli</taxon>
        <taxon>Bacillales</taxon>
        <taxon>Paenibacillaceae</taxon>
        <taxon>Paenibacillus</taxon>
    </lineage>
</organism>
<name>A0ABY1LSI4_9BACL</name>
<sequence>MIRDGKPEGFFYFDHRTVDLNFNLITNVHVTPGNVHDSVPYLSRLDRQRERFGFQVEAVALDSGHLTMPICRGLQERKIFAVIAHRRFHSKQGLFPKWKFTYDTESNTYICPAEQRLTYRTTDQKGYRQYTSDPEQCKQCHMLAQCTHSRNNRKVLTRHVWEDSKEWVRNNRLSRDGKLVIPQTKRND</sequence>
<gene>
    <name evidence="2" type="ORF">SAMN02744124_00378</name>
</gene>
<dbReference type="PANTHER" id="PTHR33408">
    <property type="entry name" value="TRANSPOSASE"/>
    <property type="match status" value="1"/>
</dbReference>
<reference evidence="2 3" key="1">
    <citation type="submission" date="2017-04" db="EMBL/GenBank/DDBJ databases">
        <authorList>
            <person name="Varghese N."/>
            <person name="Submissions S."/>
        </authorList>
    </citation>
    <scope>NUCLEOTIDE SEQUENCE [LARGE SCALE GENOMIC DNA]</scope>
    <source>
        <strain evidence="2 3">J12</strain>
    </source>
</reference>
<evidence type="ECO:0000259" key="1">
    <source>
        <dbReference type="Pfam" id="PF13751"/>
    </source>
</evidence>
<protein>
    <submittedName>
        <fullName evidence="2">Transposase DDE domain-containing protein</fullName>
    </submittedName>
</protein>
<evidence type="ECO:0000313" key="3">
    <source>
        <dbReference type="Proteomes" id="UP000192939"/>
    </source>
</evidence>
<proteinExistence type="predicted"/>
<evidence type="ECO:0000313" key="2">
    <source>
        <dbReference type="EMBL" id="SME94669.1"/>
    </source>
</evidence>
<dbReference type="Proteomes" id="UP000192939">
    <property type="component" value="Unassembled WGS sequence"/>
</dbReference>